<evidence type="ECO:0000256" key="6">
    <source>
        <dbReference type="ARBA" id="ARBA00023136"/>
    </source>
</evidence>
<evidence type="ECO:0000256" key="2">
    <source>
        <dbReference type="ARBA" id="ARBA00022448"/>
    </source>
</evidence>
<feature type="transmembrane region" description="Helical" evidence="7">
    <location>
        <begin position="12"/>
        <end position="32"/>
    </location>
</feature>
<feature type="transmembrane region" description="Helical" evidence="7">
    <location>
        <begin position="105"/>
        <end position="125"/>
    </location>
</feature>
<keyword evidence="6 7" id="KW-0472">Membrane</keyword>
<dbReference type="InterPro" id="IPR045621">
    <property type="entry name" value="BPD_transp_1_N"/>
</dbReference>
<sequence>MLYARLIVMRLLKAVVVLFLIVIFNFFLIHMAPGDPAAVLAGAGEAGATDEQFLRQLREQFGLDQPMYVQLWRYVSGIAMLDFGYSYRQQMPVFDLIMARMPATLLLTGTAFVLSLALGILAGSLAAARAKKPSGSLIMALALLFYATPLFWVALMAVVLFSVYLDWLPAYGMYTVGAGYTGLALALDVGKHLILPATTLALFFMAIYTRMTRTSMLEASQQDYVKTARAKGLSPRIIQRRHILRNALLPIITLAGLQAGQMVGGAILTETVFAWPGIGRLMYEALMQRDYNLLLGIFFFSAALVIVFNILTDLVYRLADPRIKEAS</sequence>
<dbReference type="PANTHER" id="PTHR43163:SF9">
    <property type="entry name" value="ABC TRANSPORTER PERMEASE PROTEIN"/>
    <property type="match status" value="1"/>
</dbReference>
<dbReference type="SUPFAM" id="SSF161098">
    <property type="entry name" value="MetI-like"/>
    <property type="match status" value="1"/>
</dbReference>
<evidence type="ECO:0000313" key="10">
    <source>
        <dbReference type="Proteomes" id="UP001235344"/>
    </source>
</evidence>
<name>A0ABY9H6H1_9GAMM</name>
<dbReference type="Proteomes" id="UP001235344">
    <property type="component" value="Chromosome"/>
</dbReference>
<dbReference type="CDD" id="cd06261">
    <property type="entry name" value="TM_PBP2"/>
    <property type="match status" value="1"/>
</dbReference>
<keyword evidence="10" id="KW-1185">Reference proteome</keyword>
<reference evidence="9 10" key="1">
    <citation type="submission" date="2023-08" db="EMBL/GenBank/DDBJ databases">
        <title>Transcriptome Analysis of Halomonas alkalicola CICC 11012s to Identify the Genes Involved in Alkaline Tolerances.</title>
        <authorList>
            <person name="Zhai L."/>
        </authorList>
    </citation>
    <scope>NUCLEOTIDE SEQUENCE [LARGE SCALE GENOMIC DNA]</scope>
    <source>
        <strain evidence="9 10">CICC 11012s</strain>
    </source>
</reference>
<evidence type="ECO:0000256" key="7">
    <source>
        <dbReference type="RuleBase" id="RU363032"/>
    </source>
</evidence>
<keyword evidence="5 7" id="KW-1133">Transmembrane helix</keyword>
<feature type="domain" description="ABC transmembrane type-1" evidence="8">
    <location>
        <begin position="101"/>
        <end position="316"/>
    </location>
</feature>
<feature type="transmembrane region" description="Helical" evidence="7">
    <location>
        <begin position="137"/>
        <end position="161"/>
    </location>
</feature>
<evidence type="ECO:0000256" key="1">
    <source>
        <dbReference type="ARBA" id="ARBA00004651"/>
    </source>
</evidence>
<comment type="subcellular location">
    <subcellularLocation>
        <location evidence="1 7">Cell membrane</location>
        <topology evidence="1 7">Multi-pass membrane protein</topology>
    </subcellularLocation>
</comment>
<keyword evidence="3" id="KW-1003">Cell membrane</keyword>
<feature type="transmembrane region" description="Helical" evidence="7">
    <location>
        <begin position="247"/>
        <end position="273"/>
    </location>
</feature>
<dbReference type="InterPro" id="IPR000515">
    <property type="entry name" value="MetI-like"/>
</dbReference>
<keyword evidence="4 7" id="KW-0812">Transmembrane</keyword>
<dbReference type="RefSeq" id="WP_305501653.1">
    <property type="nucleotide sequence ID" value="NZ_CP131913.1"/>
</dbReference>
<protein>
    <submittedName>
        <fullName evidence="9">ABC transporter permease</fullName>
    </submittedName>
</protein>
<gene>
    <name evidence="9" type="ORF">B6N23_02800</name>
</gene>
<dbReference type="Pfam" id="PF00528">
    <property type="entry name" value="BPD_transp_1"/>
    <property type="match status" value="1"/>
</dbReference>
<evidence type="ECO:0000256" key="3">
    <source>
        <dbReference type="ARBA" id="ARBA00022475"/>
    </source>
</evidence>
<dbReference type="PROSITE" id="PS50928">
    <property type="entry name" value="ABC_TM1"/>
    <property type="match status" value="1"/>
</dbReference>
<evidence type="ECO:0000259" key="8">
    <source>
        <dbReference type="PROSITE" id="PS50928"/>
    </source>
</evidence>
<evidence type="ECO:0000256" key="5">
    <source>
        <dbReference type="ARBA" id="ARBA00022989"/>
    </source>
</evidence>
<dbReference type="InterPro" id="IPR035906">
    <property type="entry name" value="MetI-like_sf"/>
</dbReference>
<comment type="similarity">
    <text evidence="7">Belongs to the binding-protein-dependent transport system permease family.</text>
</comment>
<dbReference type="Gene3D" id="1.10.3720.10">
    <property type="entry name" value="MetI-like"/>
    <property type="match status" value="1"/>
</dbReference>
<accession>A0ABY9H6H1</accession>
<proteinExistence type="inferred from homology"/>
<dbReference type="EMBL" id="CP131913">
    <property type="protein sequence ID" value="WLI73878.1"/>
    <property type="molecule type" value="Genomic_DNA"/>
</dbReference>
<keyword evidence="2 7" id="KW-0813">Transport</keyword>
<evidence type="ECO:0000313" key="9">
    <source>
        <dbReference type="EMBL" id="WLI73878.1"/>
    </source>
</evidence>
<feature type="transmembrane region" description="Helical" evidence="7">
    <location>
        <begin position="193"/>
        <end position="211"/>
    </location>
</feature>
<feature type="transmembrane region" description="Helical" evidence="7">
    <location>
        <begin position="293"/>
        <end position="316"/>
    </location>
</feature>
<dbReference type="Pfam" id="PF19300">
    <property type="entry name" value="BPD_transp_1_N"/>
    <property type="match status" value="1"/>
</dbReference>
<dbReference type="PANTHER" id="PTHR43163">
    <property type="entry name" value="DIPEPTIDE TRANSPORT SYSTEM PERMEASE PROTEIN DPPB-RELATED"/>
    <property type="match status" value="1"/>
</dbReference>
<evidence type="ECO:0000256" key="4">
    <source>
        <dbReference type="ARBA" id="ARBA00022692"/>
    </source>
</evidence>
<organism evidence="9 10">
    <name type="scientific">Halomonas alkalicola</name>
    <dbReference type="NCBI Taxonomy" id="1930622"/>
    <lineage>
        <taxon>Bacteria</taxon>
        <taxon>Pseudomonadati</taxon>
        <taxon>Pseudomonadota</taxon>
        <taxon>Gammaproteobacteria</taxon>
        <taxon>Oceanospirillales</taxon>
        <taxon>Halomonadaceae</taxon>
        <taxon>Halomonas</taxon>
    </lineage>
</organism>